<gene>
    <name evidence="1" type="ORF">E2C01_027474</name>
</gene>
<keyword evidence="2" id="KW-1185">Reference proteome</keyword>
<comment type="caution">
    <text evidence="1">The sequence shown here is derived from an EMBL/GenBank/DDBJ whole genome shotgun (WGS) entry which is preliminary data.</text>
</comment>
<name>A0A5B7ELM4_PORTR</name>
<organism evidence="1 2">
    <name type="scientific">Portunus trituberculatus</name>
    <name type="common">Swimming crab</name>
    <name type="synonym">Neptunus trituberculatus</name>
    <dbReference type="NCBI Taxonomy" id="210409"/>
    <lineage>
        <taxon>Eukaryota</taxon>
        <taxon>Metazoa</taxon>
        <taxon>Ecdysozoa</taxon>
        <taxon>Arthropoda</taxon>
        <taxon>Crustacea</taxon>
        <taxon>Multicrustacea</taxon>
        <taxon>Malacostraca</taxon>
        <taxon>Eumalacostraca</taxon>
        <taxon>Eucarida</taxon>
        <taxon>Decapoda</taxon>
        <taxon>Pleocyemata</taxon>
        <taxon>Brachyura</taxon>
        <taxon>Eubrachyura</taxon>
        <taxon>Portunoidea</taxon>
        <taxon>Portunidae</taxon>
        <taxon>Portuninae</taxon>
        <taxon>Portunus</taxon>
    </lineage>
</organism>
<evidence type="ECO:0000313" key="1">
    <source>
        <dbReference type="EMBL" id="MPC34096.1"/>
    </source>
</evidence>
<reference evidence="1 2" key="1">
    <citation type="submission" date="2019-05" db="EMBL/GenBank/DDBJ databases">
        <title>Another draft genome of Portunus trituberculatus and its Hox gene families provides insights of decapod evolution.</title>
        <authorList>
            <person name="Jeong J.-H."/>
            <person name="Song I."/>
            <person name="Kim S."/>
            <person name="Choi T."/>
            <person name="Kim D."/>
            <person name="Ryu S."/>
            <person name="Kim W."/>
        </authorList>
    </citation>
    <scope>NUCLEOTIDE SEQUENCE [LARGE SCALE GENOMIC DNA]</scope>
    <source>
        <tissue evidence="1">Muscle</tissue>
    </source>
</reference>
<dbReference type="EMBL" id="VSRR010002980">
    <property type="protein sequence ID" value="MPC34096.1"/>
    <property type="molecule type" value="Genomic_DNA"/>
</dbReference>
<proteinExistence type="predicted"/>
<dbReference type="Proteomes" id="UP000324222">
    <property type="component" value="Unassembled WGS sequence"/>
</dbReference>
<dbReference type="AlphaFoldDB" id="A0A5B7ELM4"/>
<accession>A0A5B7ELM4</accession>
<protein>
    <submittedName>
        <fullName evidence="1">Uncharacterized protein</fullName>
    </submittedName>
</protein>
<evidence type="ECO:0000313" key="2">
    <source>
        <dbReference type="Proteomes" id="UP000324222"/>
    </source>
</evidence>
<sequence length="61" mass="6941">MRKRLKIVRQLREGAGLTHYSGRRVFFFYLGVIWESEAEMIDSDEKAQFGDMATAGVLGVC</sequence>